<proteinExistence type="predicted"/>
<evidence type="ECO:0000313" key="1">
    <source>
        <dbReference type="EMBL" id="MFC5455032.1"/>
    </source>
</evidence>
<keyword evidence="2" id="KW-1185">Reference proteome</keyword>
<reference evidence="2" key="1">
    <citation type="journal article" date="2019" name="Int. J. Syst. Evol. Microbiol.">
        <title>The Global Catalogue of Microorganisms (GCM) 10K type strain sequencing project: providing services to taxonomists for standard genome sequencing and annotation.</title>
        <authorList>
            <consortium name="The Broad Institute Genomics Platform"/>
            <consortium name="The Broad Institute Genome Sequencing Center for Infectious Disease"/>
            <person name="Wu L."/>
            <person name="Ma J."/>
        </authorList>
    </citation>
    <scope>NUCLEOTIDE SEQUENCE [LARGE SCALE GENOMIC DNA]</scope>
    <source>
        <strain evidence="2">CGMCC 4.1469</strain>
    </source>
</reference>
<protein>
    <submittedName>
        <fullName evidence="1">Uncharacterized protein</fullName>
    </submittedName>
</protein>
<organism evidence="1 2">
    <name type="scientific">Prosthecobacter fluviatilis</name>
    <dbReference type="NCBI Taxonomy" id="445931"/>
    <lineage>
        <taxon>Bacteria</taxon>
        <taxon>Pseudomonadati</taxon>
        <taxon>Verrucomicrobiota</taxon>
        <taxon>Verrucomicrobiia</taxon>
        <taxon>Verrucomicrobiales</taxon>
        <taxon>Verrucomicrobiaceae</taxon>
        <taxon>Prosthecobacter</taxon>
    </lineage>
</organism>
<comment type="caution">
    <text evidence="1">The sequence shown here is derived from an EMBL/GenBank/DDBJ whole genome shotgun (WGS) entry which is preliminary data.</text>
</comment>
<sequence>MPLPDVADELALKLNVVQGLWWYGRTDAHCGVRKRRGDCAALREQAGLALGVG</sequence>
<dbReference type="RefSeq" id="WP_377165716.1">
    <property type="nucleotide sequence ID" value="NZ_JBHSMQ010000003.1"/>
</dbReference>
<name>A0ABW0KQY9_9BACT</name>
<dbReference type="Proteomes" id="UP001596052">
    <property type="component" value="Unassembled WGS sequence"/>
</dbReference>
<accession>A0ABW0KQY9</accession>
<gene>
    <name evidence="1" type="ORF">ACFQDI_09220</name>
</gene>
<evidence type="ECO:0000313" key="2">
    <source>
        <dbReference type="Proteomes" id="UP001596052"/>
    </source>
</evidence>
<dbReference type="EMBL" id="JBHSMQ010000003">
    <property type="protein sequence ID" value="MFC5455032.1"/>
    <property type="molecule type" value="Genomic_DNA"/>
</dbReference>